<accession>K8Y2K1</accession>
<name>K8Y2K1_9LEPT</name>
<evidence type="ECO:0000313" key="2">
    <source>
        <dbReference type="Proteomes" id="UP000035800"/>
    </source>
</evidence>
<dbReference type="PATRIC" id="fig|758847.3.peg.1332"/>
<organism evidence="1 2">
    <name type="scientific">Leptospira santarosai serovar Shermani str. LT 821</name>
    <dbReference type="NCBI Taxonomy" id="758847"/>
    <lineage>
        <taxon>Bacteria</taxon>
        <taxon>Pseudomonadati</taxon>
        <taxon>Spirochaetota</taxon>
        <taxon>Spirochaetia</taxon>
        <taxon>Leptospirales</taxon>
        <taxon>Leptospiraceae</taxon>
        <taxon>Leptospira</taxon>
    </lineage>
</organism>
<protein>
    <submittedName>
        <fullName evidence="1">CopG family transcripitonal regulator</fullName>
    </submittedName>
</protein>
<sequence>MFFLRTVFGMGYLLLNSDSEISSILQEDRSETVTLLIPEDTWIRFSEKDLKLLPKKIPQFLKTYGKFLSASKRLGKKAGRTLYQPSPGKQKMKRVNVRVRSASWTLFGTLAQAHGVSRCYLFNYLLRLESLEVGNSIMDTMNLGVPTFHRSYSYILHVDLQNNRVTRKLRCEPETYFHVLETKDRLSFYKSLRNKVSSVVARIPFLDRIITVFLSLKVSVQFQNRPNIAGTL</sequence>
<dbReference type="Proteomes" id="UP000035800">
    <property type="component" value="Chromosome I"/>
</dbReference>
<dbReference type="Pfam" id="PF07600">
    <property type="entry name" value="DUF1564"/>
    <property type="match status" value="1"/>
</dbReference>
<dbReference type="InterPro" id="IPR011458">
    <property type="entry name" value="DUF1564"/>
</dbReference>
<gene>
    <name evidence="1" type="ORF">LSS_06345</name>
</gene>
<reference evidence="1 2" key="1">
    <citation type="journal article" date="2012" name="Gene">
        <title>Sequence of Leptospira santarosai serovar Shermani genome and prediction of virulence-associated genes.</title>
        <authorList>
            <person name="Chou L.F."/>
            <person name="Chen Y.T."/>
            <person name="Lu C.W."/>
            <person name="Ko Y.C."/>
            <person name="Tang C.Y."/>
            <person name="Pan M.J."/>
            <person name="Tian Y.C."/>
            <person name="Chiu C.H."/>
            <person name="Hung C.C."/>
            <person name="Yang C.W."/>
        </authorList>
    </citation>
    <scope>NUCLEOTIDE SEQUENCE [LARGE SCALE GENOMIC DNA]</scope>
    <source>
        <strain evidence="1">LT 821</strain>
    </source>
</reference>
<proteinExistence type="predicted"/>
<dbReference type="KEGG" id="lst:LSS_06345"/>
<evidence type="ECO:0000313" key="1">
    <source>
        <dbReference type="EMBL" id="EKT87709.1"/>
    </source>
</evidence>
<dbReference type="AlphaFoldDB" id="K8Y2K1"/>
<dbReference type="EMBL" id="CP006694">
    <property type="protein sequence ID" value="EKT87709.1"/>
    <property type="molecule type" value="Genomic_DNA"/>
</dbReference>
<reference evidence="1 2" key="2">
    <citation type="journal article" date="2014" name="Emerg. Microbes Infect.">
        <title>Potential impact on kidney infection: a whole-genome analysis of Leptospira santarosai serovar Shermani.</title>
        <authorList>
            <person name="Chou L.F."/>
            <person name="Chen T.W."/>
            <person name="Ko Y.C."/>
            <person name="Pan M.J."/>
            <person name="Tian Y.C."/>
            <person name="Chiu C.H."/>
            <person name="Tang P."/>
            <person name="Hung C.C."/>
            <person name="Yang C.W."/>
        </authorList>
    </citation>
    <scope>NUCLEOTIDE SEQUENCE</scope>
    <source>
        <strain evidence="1 2">LT 821</strain>
    </source>
</reference>